<dbReference type="InterPro" id="IPR050266">
    <property type="entry name" value="AB_hydrolase_sf"/>
</dbReference>
<name>A0A194W6W3_CYTMA</name>
<dbReference type="Gene3D" id="3.40.50.1820">
    <property type="entry name" value="alpha/beta hydrolase"/>
    <property type="match status" value="1"/>
</dbReference>
<dbReference type="Proteomes" id="UP000078559">
    <property type="component" value="Chromosome 8"/>
</dbReference>
<protein>
    <submittedName>
        <fullName evidence="2">3-oxoadipate enol-lactonase 2</fullName>
    </submittedName>
</protein>
<accession>A0A194W6W3</accession>
<dbReference type="InterPro" id="IPR000073">
    <property type="entry name" value="AB_hydrolase_1"/>
</dbReference>
<dbReference type="EMBL" id="CM003105">
    <property type="protein sequence ID" value="KUI71992.1"/>
    <property type="molecule type" value="Genomic_DNA"/>
</dbReference>
<dbReference type="SUPFAM" id="SSF53474">
    <property type="entry name" value="alpha/beta-Hydrolases"/>
    <property type="match status" value="1"/>
</dbReference>
<sequence length="331" mass="37162">MAATQLVEVPHLGGIKVGYSISGPVEQDTFKPTCVLINALHTTVAFWRRQFESKALTEAMSLLAIEPLGHGATTCPTEHFTYWDSAIMALQVMDKLDIKKAFAMGTSQGGFIITRMALLAPERVINSKPNILMRQVADSRFQIQGIVPIGTSMDYESEDSRKKGSWDAYEVCRPYFERWTSVTPTPDFIIDEDWCKSVPVLAHGDDGTPEMLQFWFDTWRAIYHGDEGRKKARMTILALVERDGLLWRLRDVKCPVLWLHGSKDAIWPDVLATEQIKLFTSSSSAKVTIIPGGSHFVNVTQAEEVNNALLDFVTLNFISIIHGRRSGRPYP</sequence>
<dbReference type="Pfam" id="PF00561">
    <property type="entry name" value="Abhydrolase_1"/>
    <property type="match status" value="1"/>
</dbReference>
<dbReference type="SMR" id="A0A194W6W3"/>
<gene>
    <name evidence="2" type="ORF">VM1G_07772</name>
</gene>
<evidence type="ECO:0000259" key="1">
    <source>
        <dbReference type="Pfam" id="PF00561"/>
    </source>
</evidence>
<dbReference type="InterPro" id="IPR029058">
    <property type="entry name" value="AB_hydrolase_fold"/>
</dbReference>
<dbReference type="GO" id="GO:0016020">
    <property type="term" value="C:membrane"/>
    <property type="evidence" value="ECO:0007669"/>
    <property type="project" value="TreeGrafter"/>
</dbReference>
<reference evidence="2" key="1">
    <citation type="submission" date="2014-12" db="EMBL/GenBank/DDBJ databases">
        <title>Genome Sequence of Valsa Canker Pathogens Uncovers a Specific Adaption of Colonization on Woody Bark.</title>
        <authorList>
            <person name="Yin Z."/>
            <person name="Liu H."/>
            <person name="Gao X."/>
            <person name="Li Z."/>
            <person name="Song N."/>
            <person name="Ke X."/>
            <person name="Dai Q."/>
            <person name="Wu Y."/>
            <person name="Sun Y."/>
            <person name="Xu J.-R."/>
            <person name="Kang Z.K."/>
            <person name="Wang L."/>
            <person name="Huang L."/>
        </authorList>
    </citation>
    <scope>NUCLEOTIDE SEQUENCE [LARGE SCALE GENOMIC DNA]</scope>
    <source>
        <strain evidence="2">03-8</strain>
    </source>
</reference>
<evidence type="ECO:0000313" key="2">
    <source>
        <dbReference type="EMBL" id="KUI71992.1"/>
    </source>
</evidence>
<dbReference type="AlphaFoldDB" id="A0A194W6W3"/>
<evidence type="ECO:0000313" key="3">
    <source>
        <dbReference type="Proteomes" id="UP000078559"/>
    </source>
</evidence>
<dbReference type="GO" id="GO:0047372">
    <property type="term" value="F:monoacylglycerol lipase activity"/>
    <property type="evidence" value="ECO:0007669"/>
    <property type="project" value="TreeGrafter"/>
</dbReference>
<proteinExistence type="predicted"/>
<dbReference type="OrthoDB" id="19657at2759"/>
<dbReference type="GO" id="GO:0046464">
    <property type="term" value="P:acylglycerol catabolic process"/>
    <property type="evidence" value="ECO:0007669"/>
    <property type="project" value="TreeGrafter"/>
</dbReference>
<feature type="domain" description="AB hydrolase-1" evidence="1">
    <location>
        <begin position="35"/>
        <end position="124"/>
    </location>
</feature>
<keyword evidence="3" id="KW-1185">Reference proteome</keyword>
<dbReference type="PANTHER" id="PTHR43798">
    <property type="entry name" value="MONOACYLGLYCEROL LIPASE"/>
    <property type="match status" value="1"/>
</dbReference>
<dbReference type="PANTHER" id="PTHR43798:SF33">
    <property type="entry name" value="HYDROLASE, PUTATIVE (AFU_ORTHOLOGUE AFUA_2G14860)-RELATED"/>
    <property type="match status" value="1"/>
</dbReference>
<organism evidence="2 3">
    <name type="scientific">Cytospora mali</name>
    <name type="common">Apple Valsa canker fungus</name>
    <name type="synonym">Valsa mali</name>
    <dbReference type="NCBI Taxonomy" id="578113"/>
    <lineage>
        <taxon>Eukaryota</taxon>
        <taxon>Fungi</taxon>
        <taxon>Dikarya</taxon>
        <taxon>Ascomycota</taxon>
        <taxon>Pezizomycotina</taxon>
        <taxon>Sordariomycetes</taxon>
        <taxon>Sordariomycetidae</taxon>
        <taxon>Diaporthales</taxon>
        <taxon>Cytosporaceae</taxon>
        <taxon>Cytospora</taxon>
    </lineage>
</organism>